<dbReference type="GO" id="GO:0003700">
    <property type="term" value="F:DNA-binding transcription factor activity"/>
    <property type="evidence" value="ECO:0007669"/>
    <property type="project" value="TreeGrafter"/>
</dbReference>
<name>A0A7W4YN74_9MICO</name>
<dbReference type="Proteomes" id="UP000529310">
    <property type="component" value="Unassembled WGS sequence"/>
</dbReference>
<evidence type="ECO:0000313" key="7">
    <source>
        <dbReference type="Proteomes" id="UP000529310"/>
    </source>
</evidence>
<evidence type="ECO:0000256" key="1">
    <source>
        <dbReference type="ARBA" id="ARBA00023015"/>
    </source>
</evidence>
<evidence type="ECO:0000313" key="6">
    <source>
        <dbReference type="EMBL" id="MBB2976928.1"/>
    </source>
</evidence>
<feature type="region of interest" description="Disordered" evidence="4">
    <location>
        <begin position="1"/>
        <end position="24"/>
    </location>
</feature>
<dbReference type="Gene3D" id="3.40.50.2300">
    <property type="match status" value="2"/>
</dbReference>
<evidence type="ECO:0000256" key="2">
    <source>
        <dbReference type="ARBA" id="ARBA00023125"/>
    </source>
</evidence>
<organism evidence="6 7">
    <name type="scientific">Microbacterium endophyticum</name>
    <dbReference type="NCBI Taxonomy" id="1526412"/>
    <lineage>
        <taxon>Bacteria</taxon>
        <taxon>Bacillati</taxon>
        <taxon>Actinomycetota</taxon>
        <taxon>Actinomycetes</taxon>
        <taxon>Micrococcales</taxon>
        <taxon>Microbacteriaceae</taxon>
        <taxon>Microbacterium</taxon>
    </lineage>
</organism>
<evidence type="ECO:0000256" key="3">
    <source>
        <dbReference type="ARBA" id="ARBA00023163"/>
    </source>
</evidence>
<keyword evidence="7" id="KW-1185">Reference proteome</keyword>
<sequence length="365" mass="38851">MVLTHSRSSVIDGAGHRDPSDALTGRRTTLSSIAERAHVSVATVSKVVNGRTGVGEETRQRVQNVIAELGYVTHGERQLSASRLAEPTFELLVEPFDERNPYMFALLGGAMEAAGDLGAALVTRRLDLLGDPSPVAWARTLAERSRAGVIEVTTRYSAAREKALRAVGLPMVLVDPIDFPRTATMSIGATNWAGAYAATEHLLELGHTRIAYIGGHPNAACDVARVSGWSAAMGAAGRRVNVETVPRHSYTFEHGLTAGGELLDAPHRPTAIFAGSDISAMGVMEAARRRGIRVPEELSVVGFDDTVLARSSAPNLTTVHQPIADIGRTAVNALLRLARGETFATKRVELATHLVVRDSTAPPPP</sequence>
<dbReference type="PANTHER" id="PTHR30146:SF153">
    <property type="entry name" value="LACTOSE OPERON REPRESSOR"/>
    <property type="match status" value="1"/>
</dbReference>
<keyword evidence="1" id="KW-0805">Transcription regulation</keyword>
<dbReference type="Pfam" id="PF00356">
    <property type="entry name" value="LacI"/>
    <property type="match status" value="1"/>
</dbReference>
<keyword evidence="3" id="KW-0804">Transcription</keyword>
<dbReference type="SUPFAM" id="SSF47413">
    <property type="entry name" value="lambda repressor-like DNA-binding domains"/>
    <property type="match status" value="1"/>
</dbReference>
<evidence type="ECO:0000259" key="5">
    <source>
        <dbReference type="PROSITE" id="PS50932"/>
    </source>
</evidence>
<dbReference type="AlphaFoldDB" id="A0A7W4YN74"/>
<dbReference type="RefSeq" id="WP_165140147.1">
    <property type="nucleotide sequence ID" value="NZ_CP049255.1"/>
</dbReference>
<dbReference type="InterPro" id="IPR028082">
    <property type="entry name" value="Peripla_BP_I"/>
</dbReference>
<dbReference type="Gene3D" id="1.10.260.40">
    <property type="entry name" value="lambda repressor-like DNA-binding domains"/>
    <property type="match status" value="1"/>
</dbReference>
<dbReference type="SMART" id="SM00354">
    <property type="entry name" value="HTH_LACI"/>
    <property type="match status" value="1"/>
</dbReference>
<dbReference type="PROSITE" id="PS50932">
    <property type="entry name" value="HTH_LACI_2"/>
    <property type="match status" value="1"/>
</dbReference>
<dbReference type="Pfam" id="PF13377">
    <property type="entry name" value="Peripla_BP_3"/>
    <property type="match status" value="1"/>
</dbReference>
<dbReference type="SUPFAM" id="SSF53822">
    <property type="entry name" value="Periplasmic binding protein-like I"/>
    <property type="match status" value="1"/>
</dbReference>
<comment type="caution">
    <text evidence="6">The sequence shown here is derived from an EMBL/GenBank/DDBJ whole genome shotgun (WGS) entry which is preliminary data.</text>
</comment>
<reference evidence="6 7" key="1">
    <citation type="submission" date="2020-08" db="EMBL/GenBank/DDBJ databases">
        <title>Sequencing the genomes of 1000 actinobacteria strains.</title>
        <authorList>
            <person name="Klenk H.-P."/>
        </authorList>
    </citation>
    <scope>NUCLEOTIDE SEQUENCE [LARGE SCALE GENOMIC DNA]</scope>
    <source>
        <strain evidence="6 7">DSM 27099</strain>
    </source>
</reference>
<feature type="domain" description="HTH lacI-type" evidence="5">
    <location>
        <begin position="28"/>
        <end position="86"/>
    </location>
</feature>
<dbReference type="InterPro" id="IPR000843">
    <property type="entry name" value="HTH_LacI"/>
</dbReference>
<protein>
    <submittedName>
        <fullName evidence="6">LacI family transcriptional regulator</fullName>
    </submittedName>
</protein>
<gene>
    <name evidence="6" type="ORF">FHX49_002516</name>
</gene>
<dbReference type="EMBL" id="JACHWQ010000009">
    <property type="protein sequence ID" value="MBB2976928.1"/>
    <property type="molecule type" value="Genomic_DNA"/>
</dbReference>
<dbReference type="InterPro" id="IPR046335">
    <property type="entry name" value="LacI/GalR-like_sensor"/>
</dbReference>
<dbReference type="GO" id="GO:0000976">
    <property type="term" value="F:transcription cis-regulatory region binding"/>
    <property type="evidence" value="ECO:0007669"/>
    <property type="project" value="TreeGrafter"/>
</dbReference>
<dbReference type="PANTHER" id="PTHR30146">
    <property type="entry name" value="LACI-RELATED TRANSCRIPTIONAL REPRESSOR"/>
    <property type="match status" value="1"/>
</dbReference>
<dbReference type="InterPro" id="IPR010982">
    <property type="entry name" value="Lambda_DNA-bd_dom_sf"/>
</dbReference>
<keyword evidence="2" id="KW-0238">DNA-binding</keyword>
<accession>A0A7W4YN74</accession>
<proteinExistence type="predicted"/>
<evidence type="ECO:0000256" key="4">
    <source>
        <dbReference type="SAM" id="MobiDB-lite"/>
    </source>
</evidence>
<dbReference type="CDD" id="cd01392">
    <property type="entry name" value="HTH_LacI"/>
    <property type="match status" value="1"/>
</dbReference>